<dbReference type="OrthoDB" id="10266508at2759"/>
<dbReference type="AlphaFoldDB" id="A0A077ZXM8"/>
<dbReference type="GO" id="GO:0009927">
    <property type="term" value="F:histidine phosphotransfer kinase activity"/>
    <property type="evidence" value="ECO:0007669"/>
    <property type="project" value="TreeGrafter"/>
</dbReference>
<sequence>MTKESNKSYSICCRTLQSSPSLDTGIGIKIEDREKLFTLFGKLDTTASINTSGIGLGLSICRQIVEMFEGTIELDQNYYDGCQFLFSIKAQFRGQSPFSSMRQSNDSNIFITRSKHISALPNEKFQ</sequence>
<dbReference type="EC" id="2.7.13.3" evidence="2"/>
<evidence type="ECO:0000313" key="6">
    <source>
        <dbReference type="EMBL" id="CDW74301.1"/>
    </source>
</evidence>
<dbReference type="PANTHER" id="PTHR43047">
    <property type="entry name" value="TWO-COMPONENT HISTIDINE PROTEIN KINASE"/>
    <property type="match status" value="1"/>
</dbReference>
<dbReference type="PRINTS" id="PR00344">
    <property type="entry name" value="BCTRLSENSOR"/>
</dbReference>
<dbReference type="InterPro" id="IPR036890">
    <property type="entry name" value="HATPase_C_sf"/>
</dbReference>
<proteinExistence type="predicted"/>
<evidence type="ECO:0000256" key="4">
    <source>
        <dbReference type="ARBA" id="ARBA00022777"/>
    </source>
</evidence>
<dbReference type="Proteomes" id="UP000039865">
    <property type="component" value="Unassembled WGS sequence"/>
</dbReference>
<dbReference type="GO" id="GO:0000155">
    <property type="term" value="F:phosphorelay sensor kinase activity"/>
    <property type="evidence" value="ECO:0007669"/>
    <property type="project" value="TreeGrafter"/>
</dbReference>
<dbReference type="InterPro" id="IPR004358">
    <property type="entry name" value="Sig_transdc_His_kin-like_C"/>
</dbReference>
<keyword evidence="3" id="KW-0808">Transferase</keyword>
<feature type="domain" description="Histidine kinase" evidence="5">
    <location>
        <begin position="23"/>
        <end position="92"/>
    </location>
</feature>
<dbReference type="InterPro" id="IPR003594">
    <property type="entry name" value="HATPase_dom"/>
</dbReference>
<protein>
    <recommendedName>
        <fullName evidence="2">histidine kinase</fullName>
        <ecNumber evidence="2">2.7.13.3</ecNumber>
    </recommendedName>
</protein>
<dbReference type="Pfam" id="PF02518">
    <property type="entry name" value="HATPase_c"/>
    <property type="match status" value="1"/>
</dbReference>
<dbReference type="InParanoid" id="A0A077ZXM8"/>
<dbReference type="PANTHER" id="PTHR43047:SF72">
    <property type="entry name" value="OSMOSENSING HISTIDINE PROTEIN KINASE SLN1"/>
    <property type="match status" value="1"/>
</dbReference>
<dbReference type="Gene3D" id="3.30.565.10">
    <property type="entry name" value="Histidine kinase-like ATPase, C-terminal domain"/>
    <property type="match status" value="1"/>
</dbReference>
<comment type="catalytic activity">
    <reaction evidence="1">
        <text>ATP + protein L-histidine = ADP + protein N-phospho-L-histidine.</text>
        <dbReference type="EC" id="2.7.13.3"/>
    </reaction>
</comment>
<dbReference type="GO" id="GO:0005886">
    <property type="term" value="C:plasma membrane"/>
    <property type="evidence" value="ECO:0007669"/>
    <property type="project" value="TreeGrafter"/>
</dbReference>
<dbReference type="EMBL" id="CCKQ01003197">
    <property type="protein sequence ID" value="CDW74301.1"/>
    <property type="molecule type" value="Genomic_DNA"/>
</dbReference>
<gene>
    <name evidence="6" type="primary">Contig17086.g18207</name>
    <name evidence="6" type="ORF">STYLEM_3295</name>
</gene>
<name>A0A077ZXM8_STYLE</name>
<evidence type="ECO:0000313" key="7">
    <source>
        <dbReference type="Proteomes" id="UP000039865"/>
    </source>
</evidence>
<organism evidence="6 7">
    <name type="scientific">Stylonychia lemnae</name>
    <name type="common">Ciliate</name>
    <dbReference type="NCBI Taxonomy" id="5949"/>
    <lineage>
        <taxon>Eukaryota</taxon>
        <taxon>Sar</taxon>
        <taxon>Alveolata</taxon>
        <taxon>Ciliophora</taxon>
        <taxon>Intramacronucleata</taxon>
        <taxon>Spirotrichea</taxon>
        <taxon>Stichotrichia</taxon>
        <taxon>Sporadotrichida</taxon>
        <taxon>Oxytrichidae</taxon>
        <taxon>Stylonychinae</taxon>
        <taxon>Stylonychia</taxon>
    </lineage>
</organism>
<reference evidence="6 7" key="1">
    <citation type="submission" date="2014-06" db="EMBL/GenBank/DDBJ databases">
        <authorList>
            <person name="Swart Estienne"/>
        </authorList>
    </citation>
    <scope>NUCLEOTIDE SEQUENCE [LARGE SCALE GENOMIC DNA]</scope>
    <source>
        <strain evidence="6 7">130c</strain>
    </source>
</reference>
<keyword evidence="7" id="KW-1185">Reference proteome</keyword>
<dbReference type="PROSITE" id="PS50109">
    <property type="entry name" value="HIS_KIN"/>
    <property type="match status" value="1"/>
</dbReference>
<evidence type="ECO:0000256" key="2">
    <source>
        <dbReference type="ARBA" id="ARBA00012438"/>
    </source>
</evidence>
<accession>A0A077ZXM8</accession>
<evidence type="ECO:0000256" key="3">
    <source>
        <dbReference type="ARBA" id="ARBA00022679"/>
    </source>
</evidence>
<evidence type="ECO:0000256" key="1">
    <source>
        <dbReference type="ARBA" id="ARBA00000085"/>
    </source>
</evidence>
<keyword evidence="4 6" id="KW-0418">Kinase</keyword>
<evidence type="ECO:0000259" key="5">
    <source>
        <dbReference type="PROSITE" id="PS50109"/>
    </source>
</evidence>
<dbReference type="SUPFAM" id="SSF55874">
    <property type="entry name" value="ATPase domain of HSP90 chaperone/DNA topoisomerase II/histidine kinase"/>
    <property type="match status" value="1"/>
</dbReference>
<dbReference type="InterPro" id="IPR005467">
    <property type="entry name" value="His_kinase_dom"/>
</dbReference>